<feature type="active site" evidence="1">
    <location>
        <position position="297"/>
    </location>
</feature>
<dbReference type="Proteomes" id="UP000689129">
    <property type="component" value="Unassembled WGS sequence"/>
</dbReference>
<dbReference type="EMBL" id="JAEMWZ010000044">
    <property type="protein sequence ID" value="KAG7140482.1"/>
    <property type="molecule type" value="Genomic_DNA"/>
</dbReference>
<sequence length="449" mass="48850">MSSFRVALATASVASCLMQAAAAMPKLEDRGIEARISVTDRTGLHKEVWGATAFAATYARWSKQVPQSLRKYVKWSEDPATLEAESILDIFFVSELKVGSAREPINLILDTGSPNTWIKAGDTSGNSVAYHPEKSETAIEIEDSEFRIHYADGDFAWGSVWLDTLELSPTLIVPNTSIGAATYMSDRLRADSVTTGLMGISKALEATTRPPTPTIIETLSLHLAPDQRFIGVDLRANSSAGQYTFGALPTRLYTSADVRWAAPVPDSGHWDFGVSRFRLGAMAPDVWVKRPFVATADTGTTLLMLPRNVVEVYYSALPAAHKADEYGGAWVFPCADEAPDFEFWVGDGDGEDDGYRGRVPGAYVRYAPASHDDPDTCFGGIQDVELMLEGVEDKPDAIFGDVALKSMFVAFDIEEGRVGFADKELEVCSFDRSCQGNPLDAGELKGWGQ</sequence>
<feature type="domain" description="Peptidase A1" evidence="3">
    <location>
        <begin position="92"/>
        <end position="421"/>
    </location>
</feature>
<organism evidence="4 5">
    <name type="scientific">Verticillium longisporum</name>
    <name type="common">Verticillium dahliae var. longisporum</name>
    <dbReference type="NCBI Taxonomy" id="100787"/>
    <lineage>
        <taxon>Eukaryota</taxon>
        <taxon>Fungi</taxon>
        <taxon>Dikarya</taxon>
        <taxon>Ascomycota</taxon>
        <taxon>Pezizomycotina</taxon>
        <taxon>Sordariomycetes</taxon>
        <taxon>Hypocreomycetidae</taxon>
        <taxon>Glomerellales</taxon>
        <taxon>Plectosphaerellaceae</taxon>
        <taxon>Verticillium</taxon>
    </lineage>
</organism>
<evidence type="ECO:0000256" key="2">
    <source>
        <dbReference type="SAM" id="SignalP"/>
    </source>
</evidence>
<dbReference type="PANTHER" id="PTHR47966:SF2">
    <property type="entry name" value="ASPERGILLOPEPSIN-1-RELATED"/>
    <property type="match status" value="1"/>
</dbReference>
<evidence type="ECO:0000313" key="5">
    <source>
        <dbReference type="Proteomes" id="UP000689129"/>
    </source>
</evidence>
<proteinExistence type="predicted"/>
<dbReference type="PANTHER" id="PTHR47966">
    <property type="entry name" value="BETA-SITE APP-CLEAVING ENZYME, ISOFORM A-RELATED"/>
    <property type="match status" value="1"/>
</dbReference>
<feature type="active site" evidence="1">
    <location>
        <position position="110"/>
    </location>
</feature>
<accession>A0A8I3AUW9</accession>
<dbReference type="GO" id="GO:0004190">
    <property type="term" value="F:aspartic-type endopeptidase activity"/>
    <property type="evidence" value="ECO:0007669"/>
    <property type="project" value="InterPro"/>
</dbReference>
<comment type="caution">
    <text evidence="4">The sequence shown here is derived from an EMBL/GenBank/DDBJ whole genome shotgun (WGS) entry which is preliminary data.</text>
</comment>
<dbReference type="Pfam" id="PF00026">
    <property type="entry name" value="Asp"/>
    <property type="match status" value="1"/>
</dbReference>
<dbReference type="GO" id="GO:0006508">
    <property type="term" value="P:proteolysis"/>
    <property type="evidence" value="ECO:0007669"/>
    <property type="project" value="InterPro"/>
</dbReference>
<dbReference type="PROSITE" id="PS51257">
    <property type="entry name" value="PROKAR_LIPOPROTEIN"/>
    <property type="match status" value="1"/>
</dbReference>
<keyword evidence="2" id="KW-0732">Signal</keyword>
<dbReference type="OrthoDB" id="2747330at2759"/>
<name>A0A8I3AUW9_VERLO</name>
<dbReference type="InterPro" id="IPR001969">
    <property type="entry name" value="Aspartic_peptidase_AS"/>
</dbReference>
<dbReference type="InterPro" id="IPR001461">
    <property type="entry name" value="Aspartic_peptidase_A1"/>
</dbReference>
<reference evidence="4" key="1">
    <citation type="journal article" date="2021" name="Mol. Plant Pathol.">
        <title>A 20-kb lineage-specific genomic region tames virulence in pathogenic amphidiploid Verticillium longisporum.</title>
        <authorList>
            <person name="Harting R."/>
            <person name="Starke J."/>
            <person name="Kusch H."/>
            <person name="Poggeler S."/>
            <person name="Maurus I."/>
            <person name="Schluter R."/>
            <person name="Landesfeind M."/>
            <person name="Bulla I."/>
            <person name="Nowrousian M."/>
            <person name="de Jonge R."/>
            <person name="Stahlhut G."/>
            <person name="Hoff K.J."/>
            <person name="Asshauer K.P."/>
            <person name="Thurmer A."/>
            <person name="Stanke M."/>
            <person name="Daniel R."/>
            <person name="Morgenstern B."/>
            <person name="Thomma B.P.H.J."/>
            <person name="Kronstad J.W."/>
            <person name="Braus-Stromeyer S.A."/>
            <person name="Braus G.H."/>
        </authorList>
    </citation>
    <scope>NUCLEOTIDE SEQUENCE</scope>
    <source>
        <strain evidence="4">Vl32</strain>
    </source>
</reference>
<evidence type="ECO:0000259" key="3">
    <source>
        <dbReference type="PROSITE" id="PS51767"/>
    </source>
</evidence>
<protein>
    <submittedName>
        <fullName evidence="4">Aspergillopepsin-1 like protein</fullName>
    </submittedName>
</protein>
<dbReference type="PROSITE" id="PS51767">
    <property type="entry name" value="PEPTIDASE_A1"/>
    <property type="match status" value="1"/>
</dbReference>
<dbReference type="AlphaFoldDB" id="A0A8I3AUW9"/>
<feature type="signal peptide" evidence="2">
    <location>
        <begin position="1"/>
        <end position="23"/>
    </location>
</feature>
<dbReference type="InterPro" id="IPR033121">
    <property type="entry name" value="PEPTIDASE_A1"/>
</dbReference>
<gene>
    <name evidence="4" type="ORF">HYQ45_002785</name>
</gene>
<evidence type="ECO:0000313" key="4">
    <source>
        <dbReference type="EMBL" id="KAG7140482.1"/>
    </source>
</evidence>
<dbReference type="PROSITE" id="PS00141">
    <property type="entry name" value="ASP_PROTEASE"/>
    <property type="match status" value="2"/>
</dbReference>
<feature type="chain" id="PRO_5034335165" evidence="2">
    <location>
        <begin position="24"/>
        <end position="449"/>
    </location>
</feature>
<evidence type="ECO:0000256" key="1">
    <source>
        <dbReference type="PIRSR" id="PIRSR601461-1"/>
    </source>
</evidence>